<sequence>MPFRRRQAQYSQPHARLPPAVLMFLTPECREGRWSGDRGQRECG</sequence>
<evidence type="ECO:0000313" key="1">
    <source>
        <dbReference type="EMBL" id="MFB9074161.1"/>
    </source>
</evidence>
<name>A0ABV5G5D4_9MICC</name>
<proteinExistence type="predicted"/>
<protein>
    <submittedName>
        <fullName evidence="1">Uncharacterized protein</fullName>
    </submittedName>
</protein>
<dbReference type="EMBL" id="JBHMFI010000002">
    <property type="protein sequence ID" value="MFB9074161.1"/>
    <property type="molecule type" value="Genomic_DNA"/>
</dbReference>
<evidence type="ECO:0000313" key="2">
    <source>
        <dbReference type="Proteomes" id="UP001589575"/>
    </source>
</evidence>
<accession>A0ABV5G5D4</accession>
<reference evidence="1 2" key="1">
    <citation type="submission" date="2024-09" db="EMBL/GenBank/DDBJ databases">
        <authorList>
            <person name="Sun Q."/>
            <person name="Mori K."/>
        </authorList>
    </citation>
    <scope>NUCLEOTIDE SEQUENCE [LARGE SCALE GENOMIC DNA]</scope>
    <source>
        <strain evidence="1 2">CCM 7609</strain>
    </source>
</reference>
<gene>
    <name evidence="1" type="ORF">ACFFX0_24380</name>
</gene>
<keyword evidence="2" id="KW-1185">Reference proteome</keyword>
<comment type="caution">
    <text evidence="1">The sequence shown here is derived from an EMBL/GenBank/DDBJ whole genome shotgun (WGS) entry which is preliminary data.</text>
</comment>
<dbReference type="Proteomes" id="UP001589575">
    <property type="component" value="Unassembled WGS sequence"/>
</dbReference>
<organism evidence="1 2">
    <name type="scientific">Citricoccus parietis</name>
    <dbReference type="NCBI Taxonomy" id="592307"/>
    <lineage>
        <taxon>Bacteria</taxon>
        <taxon>Bacillati</taxon>
        <taxon>Actinomycetota</taxon>
        <taxon>Actinomycetes</taxon>
        <taxon>Micrococcales</taxon>
        <taxon>Micrococcaceae</taxon>
        <taxon>Citricoccus</taxon>
    </lineage>
</organism>